<sequence>MACGGEQIPVSCGLCEEETKIKWKCVDCDMLLCDKCKEKIHVKFTKDHKVISIQELRFHYEEIDFSNLSCRNHTTQSCVMFCKICDCLVCPLCITETHNGHGLVPIGEGYDTSIGKFKTKQKKISTEIEELKKRKAKLKYIDKAEQFKYKHTTKKMEFQRSELKKDVDKHIDKLKSEISKRWRCLHQSLKKEESELTLLIRSMKSENSKVDEIIQSENAESVFWDGLESVHDIEETVMSCTVFDTVPTFLSGQITAINIGSLENIHSKGEIKSIKHFDTEISDVASMASCSEDVLWITNQAVVQKVRIEESSLKIIDQKDIEILGMACTQSKDLLLIAKESSIVKQISNQTGEITDSKYEVEDLEISAIHVNPDGKVTVGAYSGEISIPAVGRRVVIVMDRSGKHETTYQYDRQGKLLFTFILNITRTNNGNIFVVDTLLKDGRGRLVILSEDGEVLNTFSGLLETDSREMSDSDLESKSDSESESESESTSDSESESDSTSDSFKPANVFTTPSDNIILSNFDNGILFFLNNAGNLISWCDTNRVGIIHPYSFCTTGSGQIYIGCFTSGGSNDNAKIYAVDLL</sequence>
<organism evidence="4 5">
    <name type="scientific">Mytilus galloprovincialis</name>
    <name type="common">Mediterranean mussel</name>
    <dbReference type="NCBI Taxonomy" id="29158"/>
    <lineage>
        <taxon>Eukaryota</taxon>
        <taxon>Metazoa</taxon>
        <taxon>Spiralia</taxon>
        <taxon>Lophotrochozoa</taxon>
        <taxon>Mollusca</taxon>
        <taxon>Bivalvia</taxon>
        <taxon>Autobranchia</taxon>
        <taxon>Pteriomorphia</taxon>
        <taxon>Mytilida</taxon>
        <taxon>Mytiloidea</taxon>
        <taxon>Mytilidae</taxon>
        <taxon>Mytilinae</taxon>
        <taxon>Mytilus</taxon>
    </lineage>
</organism>
<dbReference type="AlphaFoldDB" id="A0A8B6CRL6"/>
<evidence type="ECO:0000256" key="2">
    <source>
        <dbReference type="SAM" id="MobiDB-lite"/>
    </source>
</evidence>
<dbReference type="SUPFAM" id="SSF101898">
    <property type="entry name" value="NHL repeat"/>
    <property type="match status" value="1"/>
</dbReference>
<dbReference type="InterPro" id="IPR000315">
    <property type="entry name" value="Znf_B-box"/>
</dbReference>
<feature type="compositionally biased region" description="Acidic residues" evidence="2">
    <location>
        <begin position="483"/>
        <end position="500"/>
    </location>
</feature>
<dbReference type="CDD" id="cd19757">
    <property type="entry name" value="Bbox1"/>
    <property type="match status" value="1"/>
</dbReference>
<feature type="domain" description="B box-type" evidence="3">
    <location>
        <begin position="65"/>
        <end position="106"/>
    </location>
</feature>
<dbReference type="InterPro" id="IPR047153">
    <property type="entry name" value="TRIM45/56/19-like"/>
</dbReference>
<keyword evidence="1" id="KW-0863">Zinc-finger</keyword>
<feature type="compositionally biased region" description="Basic and acidic residues" evidence="2">
    <location>
        <begin position="468"/>
        <end position="482"/>
    </location>
</feature>
<dbReference type="OrthoDB" id="6179145at2759"/>
<dbReference type="Pfam" id="PF00643">
    <property type="entry name" value="zf-B_box"/>
    <property type="match status" value="2"/>
</dbReference>
<dbReference type="Proteomes" id="UP000596742">
    <property type="component" value="Unassembled WGS sequence"/>
</dbReference>
<proteinExistence type="predicted"/>
<feature type="domain" description="B box-type" evidence="3">
    <location>
        <begin position="7"/>
        <end position="53"/>
    </location>
</feature>
<evidence type="ECO:0000259" key="3">
    <source>
        <dbReference type="PROSITE" id="PS50119"/>
    </source>
</evidence>
<keyword evidence="1" id="KW-0479">Metal-binding</keyword>
<dbReference type="GO" id="GO:0008270">
    <property type="term" value="F:zinc ion binding"/>
    <property type="evidence" value="ECO:0007669"/>
    <property type="project" value="UniProtKB-KW"/>
</dbReference>
<reference evidence="4" key="1">
    <citation type="submission" date="2018-11" db="EMBL/GenBank/DDBJ databases">
        <authorList>
            <person name="Alioto T."/>
            <person name="Alioto T."/>
        </authorList>
    </citation>
    <scope>NUCLEOTIDE SEQUENCE</scope>
</reference>
<dbReference type="SUPFAM" id="SSF57845">
    <property type="entry name" value="B-box zinc-binding domain"/>
    <property type="match status" value="1"/>
</dbReference>
<dbReference type="PROSITE" id="PS50119">
    <property type="entry name" value="ZF_BBOX"/>
    <property type="match status" value="2"/>
</dbReference>
<dbReference type="GO" id="GO:0006513">
    <property type="term" value="P:protein monoubiquitination"/>
    <property type="evidence" value="ECO:0007669"/>
    <property type="project" value="TreeGrafter"/>
</dbReference>
<evidence type="ECO:0000313" key="5">
    <source>
        <dbReference type="Proteomes" id="UP000596742"/>
    </source>
</evidence>
<dbReference type="EMBL" id="UYJE01002150">
    <property type="protein sequence ID" value="VDI08156.1"/>
    <property type="molecule type" value="Genomic_DNA"/>
</dbReference>
<dbReference type="SMART" id="SM00336">
    <property type="entry name" value="BBOX"/>
    <property type="match status" value="2"/>
</dbReference>
<evidence type="ECO:0000256" key="1">
    <source>
        <dbReference type="PROSITE-ProRule" id="PRU00024"/>
    </source>
</evidence>
<dbReference type="GO" id="GO:0061630">
    <property type="term" value="F:ubiquitin protein ligase activity"/>
    <property type="evidence" value="ECO:0007669"/>
    <property type="project" value="TreeGrafter"/>
</dbReference>
<keyword evidence="1" id="KW-0862">Zinc</keyword>
<dbReference type="PANTHER" id="PTHR25462">
    <property type="entry name" value="BONUS, ISOFORM C-RELATED"/>
    <property type="match status" value="1"/>
</dbReference>
<evidence type="ECO:0000313" key="4">
    <source>
        <dbReference type="EMBL" id="VDI08156.1"/>
    </source>
</evidence>
<keyword evidence="5" id="KW-1185">Reference proteome</keyword>
<gene>
    <name evidence="4" type="ORF">MGAL_10B068206</name>
</gene>
<dbReference type="PANTHER" id="PTHR25462:SF229">
    <property type="entry name" value="TRANSCRIPTION INTERMEDIARY FACTOR 1-BETA"/>
    <property type="match status" value="1"/>
</dbReference>
<accession>A0A8B6CRL6</accession>
<feature type="region of interest" description="Disordered" evidence="2">
    <location>
        <begin position="468"/>
        <end position="508"/>
    </location>
</feature>
<dbReference type="Gene3D" id="3.30.160.60">
    <property type="entry name" value="Classic Zinc Finger"/>
    <property type="match status" value="1"/>
</dbReference>
<comment type="caution">
    <text evidence="4">The sequence shown here is derived from an EMBL/GenBank/DDBJ whole genome shotgun (WGS) entry which is preliminary data.</text>
</comment>
<protein>
    <recommendedName>
        <fullName evidence="3">B box-type domain-containing protein</fullName>
    </recommendedName>
</protein>
<name>A0A8B6CRL6_MYTGA</name>